<comment type="similarity">
    <text evidence="2">Belongs to the monovalent cation:proton antiporter 1 (CPA1) transporter (TC 2.A.36) family.</text>
</comment>
<feature type="transmembrane region" description="Helical" evidence="12">
    <location>
        <begin position="356"/>
        <end position="378"/>
    </location>
</feature>
<evidence type="ECO:0000256" key="7">
    <source>
        <dbReference type="ARBA" id="ARBA00022989"/>
    </source>
</evidence>
<evidence type="ECO:0000256" key="9">
    <source>
        <dbReference type="ARBA" id="ARBA00023065"/>
    </source>
</evidence>
<dbReference type="Proteomes" id="UP001168528">
    <property type="component" value="Unassembled WGS sequence"/>
</dbReference>
<keyword evidence="4" id="KW-0050">Antiport</keyword>
<feature type="transmembrane region" description="Helical" evidence="12">
    <location>
        <begin position="384"/>
        <end position="404"/>
    </location>
</feature>
<keyword evidence="3" id="KW-0813">Transport</keyword>
<evidence type="ECO:0000256" key="12">
    <source>
        <dbReference type="SAM" id="Phobius"/>
    </source>
</evidence>
<evidence type="ECO:0000256" key="5">
    <source>
        <dbReference type="ARBA" id="ARBA00022475"/>
    </source>
</evidence>
<evidence type="ECO:0000256" key="10">
    <source>
        <dbReference type="ARBA" id="ARBA00023136"/>
    </source>
</evidence>
<evidence type="ECO:0000256" key="2">
    <source>
        <dbReference type="ARBA" id="ARBA00007367"/>
    </source>
</evidence>
<reference evidence="14" key="1">
    <citation type="submission" date="2023-07" db="EMBL/GenBank/DDBJ databases">
        <title>The genome sequence of Rhodocytophaga aerolata KACC 12507.</title>
        <authorList>
            <person name="Zhang X."/>
        </authorList>
    </citation>
    <scope>NUCLEOTIDE SEQUENCE</scope>
    <source>
        <strain evidence="14">KACC 12507</strain>
    </source>
</reference>
<dbReference type="Gene3D" id="6.10.140.1330">
    <property type="match status" value="1"/>
</dbReference>
<dbReference type="EMBL" id="JAUKPO010000004">
    <property type="protein sequence ID" value="MDO1446512.1"/>
    <property type="molecule type" value="Genomic_DNA"/>
</dbReference>
<evidence type="ECO:0000256" key="4">
    <source>
        <dbReference type="ARBA" id="ARBA00022449"/>
    </source>
</evidence>
<dbReference type="Pfam" id="PF00999">
    <property type="entry name" value="Na_H_Exchanger"/>
    <property type="match status" value="1"/>
</dbReference>
<feature type="transmembrane region" description="Helical" evidence="12">
    <location>
        <begin position="127"/>
        <end position="150"/>
    </location>
</feature>
<keyword evidence="9" id="KW-0406">Ion transport</keyword>
<evidence type="ECO:0000256" key="11">
    <source>
        <dbReference type="ARBA" id="ARBA00023201"/>
    </source>
</evidence>
<accession>A0ABT8R335</accession>
<name>A0ABT8R335_9BACT</name>
<feature type="transmembrane region" description="Helical" evidence="12">
    <location>
        <begin position="29"/>
        <end position="50"/>
    </location>
</feature>
<organism evidence="14 15">
    <name type="scientific">Rhodocytophaga aerolata</name>
    <dbReference type="NCBI Taxonomy" id="455078"/>
    <lineage>
        <taxon>Bacteria</taxon>
        <taxon>Pseudomonadati</taxon>
        <taxon>Bacteroidota</taxon>
        <taxon>Cytophagia</taxon>
        <taxon>Cytophagales</taxon>
        <taxon>Rhodocytophagaceae</taxon>
        <taxon>Rhodocytophaga</taxon>
    </lineage>
</organism>
<feature type="transmembrane region" description="Helical" evidence="12">
    <location>
        <begin position="6"/>
        <end position="22"/>
    </location>
</feature>
<dbReference type="PANTHER" id="PTHR10110:SF195">
    <property type="entry name" value="NA(+)_H(+) ANTIPORTER NHAS2"/>
    <property type="match status" value="1"/>
</dbReference>
<dbReference type="RefSeq" id="WP_302037316.1">
    <property type="nucleotide sequence ID" value="NZ_JAUKPO010000004.1"/>
</dbReference>
<sequence length="432" mass="47619">MENLDIVLILILLCACILYVNNRWLKLSASIGVTILALCTSLGIVFTEYIFPGTTIPLKQFIIDFNFTEALFNFILSFLLFAGAMHINIRSLQREKWTVLVLATVGTAVSAFVSGVLLYYALPLISIQLDFIYCLLFGALISPTDPVAVMAMIKESFISRRLEVRISGESLFNDGFGVVLYLAVLQIVNAGVGNVTPMMVASIFFHEAIGGLLLGLLVGTAGFHCLKAVDNHFYELEVLLTLIMVIGGTRLAELLHVSSPLAMVVTGLCISYEGRSQHKSNIANLFVSKLWNLIDELLNAVLFMLVGLKFIHMHFTPQFLMAGAIAVVVVLASRYIGVLTPIYLFNFKRTFSKKAIMILTWGGLRGGIPIALALSLPAMEAKDFIITITYCVVLFSIIVQGLTINRLMKDPATDNLHEKKQKKMKKEEAAVV</sequence>
<feature type="transmembrane region" description="Helical" evidence="12">
    <location>
        <begin position="198"/>
        <end position="219"/>
    </location>
</feature>
<evidence type="ECO:0000256" key="8">
    <source>
        <dbReference type="ARBA" id="ARBA00023053"/>
    </source>
</evidence>
<evidence type="ECO:0000259" key="13">
    <source>
        <dbReference type="Pfam" id="PF00999"/>
    </source>
</evidence>
<keyword evidence="5" id="KW-1003">Cell membrane</keyword>
<feature type="domain" description="Cation/H+ exchanger transmembrane" evidence="13">
    <location>
        <begin position="17"/>
        <end position="409"/>
    </location>
</feature>
<keyword evidence="11" id="KW-0739">Sodium transport</keyword>
<keyword evidence="10 12" id="KW-0472">Membrane</keyword>
<evidence type="ECO:0000256" key="6">
    <source>
        <dbReference type="ARBA" id="ARBA00022692"/>
    </source>
</evidence>
<comment type="caution">
    <text evidence="14">The sequence shown here is derived from an EMBL/GenBank/DDBJ whole genome shotgun (WGS) entry which is preliminary data.</text>
</comment>
<feature type="transmembrane region" description="Helical" evidence="12">
    <location>
        <begin position="99"/>
        <end position="121"/>
    </location>
</feature>
<keyword evidence="6 12" id="KW-0812">Transmembrane</keyword>
<keyword evidence="7 12" id="KW-1133">Transmembrane helix</keyword>
<comment type="subcellular location">
    <subcellularLocation>
        <location evidence="1">Cell membrane</location>
        <topology evidence="1">Multi-pass membrane protein</topology>
    </subcellularLocation>
</comment>
<feature type="transmembrane region" description="Helical" evidence="12">
    <location>
        <begin position="70"/>
        <end position="87"/>
    </location>
</feature>
<evidence type="ECO:0000313" key="15">
    <source>
        <dbReference type="Proteomes" id="UP001168528"/>
    </source>
</evidence>
<evidence type="ECO:0000256" key="1">
    <source>
        <dbReference type="ARBA" id="ARBA00004651"/>
    </source>
</evidence>
<feature type="transmembrane region" description="Helical" evidence="12">
    <location>
        <begin position="319"/>
        <end position="344"/>
    </location>
</feature>
<gene>
    <name evidence="14" type="ORF">Q0590_09645</name>
</gene>
<dbReference type="PANTHER" id="PTHR10110">
    <property type="entry name" value="SODIUM/HYDROGEN EXCHANGER"/>
    <property type="match status" value="1"/>
</dbReference>
<feature type="transmembrane region" description="Helical" evidence="12">
    <location>
        <begin position="293"/>
        <end position="313"/>
    </location>
</feature>
<protein>
    <submittedName>
        <fullName evidence="14">Sodium:proton antiporter</fullName>
    </submittedName>
</protein>
<keyword evidence="15" id="KW-1185">Reference proteome</keyword>
<keyword evidence="8" id="KW-0915">Sodium</keyword>
<evidence type="ECO:0000256" key="3">
    <source>
        <dbReference type="ARBA" id="ARBA00022448"/>
    </source>
</evidence>
<evidence type="ECO:0000313" key="14">
    <source>
        <dbReference type="EMBL" id="MDO1446512.1"/>
    </source>
</evidence>
<dbReference type="InterPro" id="IPR018422">
    <property type="entry name" value="Cation/H_exchanger_CPA1"/>
</dbReference>
<dbReference type="InterPro" id="IPR006153">
    <property type="entry name" value="Cation/H_exchanger_TM"/>
</dbReference>
<proteinExistence type="inferred from homology"/>
<feature type="transmembrane region" description="Helical" evidence="12">
    <location>
        <begin position="171"/>
        <end position="192"/>
    </location>
</feature>